<dbReference type="GO" id="GO:0005886">
    <property type="term" value="C:plasma membrane"/>
    <property type="evidence" value="ECO:0007669"/>
    <property type="project" value="TreeGrafter"/>
</dbReference>
<keyword evidence="8" id="KW-1185">Reference proteome</keyword>
<dbReference type="InterPro" id="IPR048628">
    <property type="entry name" value="Sec3_C"/>
</dbReference>
<name>A0A4T0X709_9ASCO</name>
<evidence type="ECO:0000256" key="1">
    <source>
        <dbReference type="ARBA" id="ARBA00006518"/>
    </source>
</evidence>
<gene>
    <name evidence="7" type="ORF">CANINC_000556</name>
</gene>
<comment type="caution">
    <text evidence="7">The sequence shown here is derived from an EMBL/GenBank/DDBJ whole genome shotgun (WGS) entry which is preliminary data.</text>
</comment>
<dbReference type="InterPro" id="IPR019160">
    <property type="entry name" value="Sec3_CC"/>
</dbReference>
<dbReference type="GO" id="GO:0000145">
    <property type="term" value="C:exocyst"/>
    <property type="evidence" value="ECO:0007669"/>
    <property type="project" value="InterPro"/>
</dbReference>
<feature type="region of interest" description="Disordered" evidence="5">
    <location>
        <begin position="232"/>
        <end position="263"/>
    </location>
</feature>
<evidence type="ECO:0000256" key="3">
    <source>
        <dbReference type="ARBA" id="ARBA00022483"/>
    </source>
</evidence>
<evidence type="ECO:0000313" key="8">
    <source>
        <dbReference type="Proteomes" id="UP000307173"/>
    </source>
</evidence>
<dbReference type="Gene3D" id="2.30.29.90">
    <property type="match status" value="1"/>
</dbReference>
<feature type="domain" description="Exocyst complex component Sec3 PIP2-binding N-terminal" evidence="6">
    <location>
        <begin position="111"/>
        <end position="196"/>
    </location>
</feature>
<dbReference type="Pfam" id="PF15277">
    <property type="entry name" value="Sec3-PIP2_bind"/>
    <property type="match status" value="1"/>
</dbReference>
<reference evidence="7 8" key="1">
    <citation type="journal article" date="2019" name="Front. Genet.">
        <title>Whole-Genome Sequencing of the Opportunistic Yeast Pathogen Candida inconspicua Uncovers Its Hybrid Origin.</title>
        <authorList>
            <person name="Mixao V."/>
            <person name="Hansen A.P."/>
            <person name="Saus E."/>
            <person name="Boekhout T."/>
            <person name="Lass-Florl C."/>
            <person name="Gabaldon T."/>
        </authorList>
    </citation>
    <scope>NUCLEOTIDE SEQUENCE [LARGE SCALE GENOMIC DNA]</scope>
    <source>
        <strain evidence="7 8">CBS 180</strain>
    </source>
</reference>
<dbReference type="PANTHER" id="PTHR16092:SF14">
    <property type="entry name" value="EXOCYST COMPLEX COMPONENT 1 ISOFORM X1"/>
    <property type="match status" value="1"/>
</dbReference>
<evidence type="ECO:0000256" key="4">
    <source>
        <dbReference type="ARBA" id="ARBA00023054"/>
    </source>
</evidence>
<feature type="region of interest" description="Disordered" evidence="5">
    <location>
        <begin position="337"/>
        <end position="371"/>
    </location>
</feature>
<evidence type="ECO:0000259" key="6">
    <source>
        <dbReference type="SMART" id="SM01313"/>
    </source>
</evidence>
<dbReference type="GO" id="GO:0006893">
    <property type="term" value="P:Golgi to plasma membrane transport"/>
    <property type="evidence" value="ECO:0007669"/>
    <property type="project" value="TreeGrafter"/>
</dbReference>
<dbReference type="Proteomes" id="UP000307173">
    <property type="component" value="Unassembled WGS sequence"/>
</dbReference>
<dbReference type="STRING" id="52247.A0A4T0X709"/>
<organism evidence="7 8">
    <name type="scientific">Pichia inconspicua</name>
    <dbReference type="NCBI Taxonomy" id="52247"/>
    <lineage>
        <taxon>Eukaryota</taxon>
        <taxon>Fungi</taxon>
        <taxon>Dikarya</taxon>
        <taxon>Ascomycota</taxon>
        <taxon>Saccharomycotina</taxon>
        <taxon>Pichiomycetes</taxon>
        <taxon>Pichiales</taxon>
        <taxon>Pichiaceae</taxon>
        <taxon>Pichia</taxon>
    </lineage>
</organism>
<evidence type="ECO:0000256" key="5">
    <source>
        <dbReference type="SAM" id="MobiDB-lite"/>
    </source>
</evidence>
<accession>A0A4T0X709</accession>
<feature type="region of interest" description="Disordered" evidence="5">
    <location>
        <begin position="866"/>
        <end position="885"/>
    </location>
</feature>
<dbReference type="EMBL" id="SELW01000101">
    <property type="protein sequence ID" value="TID30867.1"/>
    <property type="molecule type" value="Genomic_DNA"/>
</dbReference>
<dbReference type="Pfam" id="PF20654">
    <property type="entry name" value="Sec3_C-term"/>
    <property type="match status" value="1"/>
</dbReference>
<dbReference type="InterPro" id="IPR028258">
    <property type="entry name" value="Sec3-PIP2_bind"/>
</dbReference>
<dbReference type="CDD" id="cd13315">
    <property type="entry name" value="PH_Sec3"/>
    <property type="match status" value="1"/>
</dbReference>
<sequence>MSYNTPPSSGQTYRTSNTSMTSGAHSPGYQSSSKYVQSQLNPSANRSNGHKPTSSMDLAQQYETDMVNIRRSVFKDVDNKGHKIESYISHVRIIEDSKSPNSRPPANSPQSNKKNRFLILSIKTSGRMRLHKAKESSSGIQIGRSWDFDELTGLELDDEAPTGFICQMGKYYYWEVHTPKERRVWCTTLLENYIKYTNGNIPKLVNCSLEYFHLEGLQQSLEIKQKSSSLTTPMLPASPITQQSKSFTNPLRSPSKSASPDLTSLKKDLATSPLSNAAAFVTKSPTAAAATAAAAAKLMGSTSNSIQPDYVSEVEIRKNDELRKQKELEDKRKLELQKRKQQELERRKKEELERRRNEELERRKQETADAEKKAQIIAKDATNLGTAQQITSLQLDLEPPILSLAKRGQPSQALSEAPSQMSFEYGDENHYHRVNQSVESHNSDMTDLNNYIDGYASGNEEETAPLNLSIPKLRHPENTGDIVFKKPKVPTITTPLDQQSDQDSLKAVEEEINKLITSPESLNVNETTLTVSSNRKASRARAFSRVENNDELNDNEIYELLEEIGYDPLTDDSHSLEKKVLKELEKLQYDKIQTLTEVNDVKSILNRSLQMAFNCCNHIDPILSLLSVELSTFKEDVEFIESQGKGLQVGTTNEKLLMNELNEIVHSVEISDRKLSRLINADVDLTLANSELESLLLELYNALRKINDVNNNDNDTEYHLSKMKALQEKRKIFEGAKNKFITNFKTKAAILFKSVCTSLSSKLALIDSNSFDETFLKTCFIDKATSLMTLCGLISFVKSVSPTDYNDIMDSFISSFDQVLENITTVLLKNFNEEVSKDTVNTFSFIANPVDLFDYSYSLKKPKELSSRKNSPLFSSNNEQKNTPSDQITMAKSIDRHCSELVKLVTLQQELMKNLFGLSSSQESQFSVMVKTELKSRCEKFKDTNDFLNTPIESDREISDQIYEVMRNLFDPVFTSFFKTIVTLSRDRIIDIPAIICTIKSYSGLLAPTCHEFCYNSFTKFEDKMNLIWAKEIDIAIQNINSFKIHCQVVNYVKAYPIFYLKIESVISSLEYVNIEAFGSSQKNYGNYYMLWASIKSALSRNSDLLKLEIPLREQESEDIDIDINISIQKHLTLWINYKWAFEESKSLPEFPKDLLKSIDDARDQELTLFSESFGRQYSIGNIMRLVEDMEDLTKNNENPVNFATYSIENIKSLMLAFKGDSLKQEIANIASELKSLIKGRCYNENKPEFENELSISIAQSIEKDIYNNGMHAMCQLFISTFNKLSMIIEKYYTNFDIPVDKYIINFNFKKHYI</sequence>
<dbReference type="GO" id="GO:0006887">
    <property type="term" value="P:exocytosis"/>
    <property type="evidence" value="ECO:0007669"/>
    <property type="project" value="UniProtKB-KW"/>
</dbReference>
<dbReference type="SMART" id="SM01313">
    <property type="entry name" value="Sec3-PIP2_bind"/>
    <property type="match status" value="1"/>
</dbReference>
<dbReference type="Pfam" id="PF09763">
    <property type="entry name" value="Sec3_CC"/>
    <property type="match status" value="1"/>
</dbReference>
<keyword evidence="3" id="KW-0268">Exocytosis</keyword>
<evidence type="ECO:0000313" key="7">
    <source>
        <dbReference type="EMBL" id="TID30867.1"/>
    </source>
</evidence>
<dbReference type="PANTHER" id="PTHR16092">
    <property type="entry name" value="SEC3/SYNTAXIN-RELATED"/>
    <property type="match status" value="1"/>
</dbReference>
<comment type="similarity">
    <text evidence="1">Belongs to the SEC3 family.</text>
</comment>
<proteinExistence type="inferred from homology"/>
<keyword evidence="2" id="KW-0813">Transport</keyword>
<keyword evidence="4" id="KW-0175">Coiled coil</keyword>
<dbReference type="OrthoDB" id="27109at2759"/>
<dbReference type="GO" id="GO:0005546">
    <property type="term" value="F:phosphatidylinositol-4,5-bisphosphate binding"/>
    <property type="evidence" value="ECO:0007669"/>
    <property type="project" value="TreeGrafter"/>
</dbReference>
<feature type="region of interest" description="Disordered" evidence="5">
    <location>
        <begin position="1"/>
        <end position="55"/>
    </location>
</feature>
<feature type="compositionally biased region" description="Polar residues" evidence="5">
    <location>
        <begin position="239"/>
        <end position="262"/>
    </location>
</feature>
<protein>
    <recommendedName>
        <fullName evidence="6">Exocyst complex component Sec3 PIP2-binding N-terminal domain-containing protein</fullName>
    </recommendedName>
</protein>
<feature type="compositionally biased region" description="Polar residues" evidence="5">
    <location>
        <begin position="868"/>
        <end position="885"/>
    </location>
</feature>
<feature type="region of interest" description="Disordered" evidence="5">
    <location>
        <begin position="95"/>
        <end position="114"/>
    </location>
</feature>
<evidence type="ECO:0000256" key="2">
    <source>
        <dbReference type="ARBA" id="ARBA00022448"/>
    </source>
</evidence>